<organism evidence="1 2">
    <name type="scientific">Mycoplasma testudineum</name>
    <dbReference type="NCBI Taxonomy" id="244584"/>
    <lineage>
        <taxon>Bacteria</taxon>
        <taxon>Bacillati</taxon>
        <taxon>Mycoplasmatota</taxon>
        <taxon>Mollicutes</taxon>
        <taxon>Mycoplasmataceae</taxon>
        <taxon>Mycoplasma</taxon>
    </lineage>
</organism>
<evidence type="ECO:0000313" key="1">
    <source>
        <dbReference type="EMBL" id="TDO19831.1"/>
    </source>
</evidence>
<dbReference type="Proteomes" id="UP000295518">
    <property type="component" value="Unassembled WGS sequence"/>
</dbReference>
<gene>
    <name evidence="1" type="ORF">EI74_0636</name>
</gene>
<sequence length="45" mass="5682">MNKKYILLIFYSFYFISHYRKFKTNNNCMNKESDNVKEFYSYSFN</sequence>
<comment type="caution">
    <text evidence="1">The sequence shown here is derived from an EMBL/GenBank/DDBJ whole genome shotgun (WGS) entry which is preliminary data.</text>
</comment>
<dbReference type="EMBL" id="SNWN01000013">
    <property type="protein sequence ID" value="TDO19831.1"/>
    <property type="molecule type" value="Genomic_DNA"/>
</dbReference>
<reference evidence="1 2" key="1">
    <citation type="submission" date="2019-03" db="EMBL/GenBank/DDBJ databases">
        <title>Genomic Encyclopedia of Archaeal and Bacterial Type Strains, Phase II (KMG-II): from individual species to whole genera.</title>
        <authorList>
            <person name="Goeker M."/>
        </authorList>
    </citation>
    <scope>NUCLEOTIDE SEQUENCE [LARGE SCALE GENOMIC DNA]</scope>
    <source>
        <strain evidence="1 2">ATCC 700618</strain>
    </source>
</reference>
<protein>
    <submittedName>
        <fullName evidence="1">Uncharacterized protein</fullName>
    </submittedName>
</protein>
<accession>A0A4R6IDV0</accession>
<keyword evidence="2" id="KW-1185">Reference proteome</keyword>
<dbReference type="AlphaFoldDB" id="A0A4R6IDV0"/>
<name>A0A4R6IDV0_9MOLU</name>
<proteinExistence type="predicted"/>
<evidence type="ECO:0000313" key="2">
    <source>
        <dbReference type="Proteomes" id="UP000295518"/>
    </source>
</evidence>